<feature type="binding site" evidence="3">
    <location>
        <position position="165"/>
    </location>
    <ligand>
        <name>substrate</name>
    </ligand>
</feature>
<dbReference type="PANTHER" id="PTHR10907">
    <property type="entry name" value="REGUCALCIN"/>
    <property type="match status" value="1"/>
</dbReference>
<feature type="active site" description="Proton donor/acceptor" evidence="2">
    <location>
        <position position="260"/>
    </location>
</feature>
<proteinExistence type="inferred from homology"/>
<dbReference type="KEGG" id="rdi:CMV14_16055"/>
<dbReference type="PRINTS" id="PR01790">
    <property type="entry name" value="SMP30FAMILY"/>
</dbReference>
<dbReference type="Gene3D" id="2.120.10.30">
    <property type="entry name" value="TolB, C-terminal domain"/>
    <property type="match status" value="1"/>
</dbReference>
<feature type="binding site" evidence="3">
    <location>
        <position position="260"/>
    </location>
    <ligand>
        <name>a divalent metal cation</name>
        <dbReference type="ChEBI" id="CHEBI:60240"/>
    </ligand>
</feature>
<comment type="cofactor">
    <cofactor evidence="3">
        <name>Zn(2+)</name>
        <dbReference type="ChEBI" id="CHEBI:29105"/>
    </cofactor>
    <text evidence="3">Binds 1 divalent metal cation per subunit.</text>
</comment>
<dbReference type="OrthoDB" id="30052at2"/>
<dbReference type="Pfam" id="PF08450">
    <property type="entry name" value="SGL"/>
    <property type="match status" value="1"/>
</dbReference>
<dbReference type="InterPro" id="IPR013658">
    <property type="entry name" value="SGL"/>
</dbReference>
<evidence type="ECO:0000256" key="1">
    <source>
        <dbReference type="ARBA" id="ARBA00008853"/>
    </source>
</evidence>
<dbReference type="AlphaFoldDB" id="A0A2A4FQG9"/>
<dbReference type="InterPro" id="IPR005511">
    <property type="entry name" value="SMP-30"/>
</dbReference>
<dbReference type="GO" id="GO:0005509">
    <property type="term" value="F:calcium ion binding"/>
    <property type="evidence" value="ECO:0007669"/>
    <property type="project" value="TreeGrafter"/>
</dbReference>
<name>A0A2A4FQG9_9SPHN</name>
<keyword evidence="6" id="KW-1185">Reference proteome</keyword>
<keyword evidence="3" id="KW-0479">Metal-binding</keyword>
<feature type="binding site" evidence="3">
    <location>
        <position position="163"/>
    </location>
    <ligand>
        <name>substrate</name>
    </ligand>
</feature>
<evidence type="ECO:0000256" key="2">
    <source>
        <dbReference type="PIRSR" id="PIRSR605511-1"/>
    </source>
</evidence>
<dbReference type="InterPro" id="IPR011042">
    <property type="entry name" value="6-blade_b-propeller_TolB-like"/>
</dbReference>
<keyword evidence="3" id="KW-0862">Zinc</keyword>
<gene>
    <name evidence="5" type="ORF">COO09_24360</name>
</gene>
<feature type="binding site" evidence="3">
    <location>
        <position position="81"/>
    </location>
    <ligand>
        <name>a divalent metal cation</name>
        <dbReference type="ChEBI" id="CHEBI:60240"/>
    </ligand>
</feature>
<evidence type="ECO:0000313" key="5">
    <source>
        <dbReference type="EMBL" id="PCE39651.1"/>
    </source>
</evidence>
<accession>A0A2A4FQG9</accession>
<dbReference type="SUPFAM" id="SSF63829">
    <property type="entry name" value="Calcium-dependent phosphotriesterase"/>
    <property type="match status" value="1"/>
</dbReference>
<dbReference type="Proteomes" id="UP000218934">
    <property type="component" value="Unassembled WGS sequence"/>
</dbReference>
<dbReference type="GO" id="GO:0004341">
    <property type="term" value="F:gluconolactonase activity"/>
    <property type="evidence" value="ECO:0007669"/>
    <property type="project" value="TreeGrafter"/>
</dbReference>
<reference evidence="5 6" key="1">
    <citation type="submission" date="2017-09" db="EMBL/GenBank/DDBJ databases">
        <title>The Catabolism of 3,6-Dichlorosalicylic acid is Initiated by the Cytochrome P450 Monooxygenase DsmABC in Rhizorhabdus dicambivorans Ndbn-20.</title>
        <authorList>
            <person name="Na L."/>
        </authorList>
    </citation>
    <scope>NUCLEOTIDE SEQUENCE [LARGE SCALE GENOMIC DNA]</scope>
    <source>
        <strain evidence="5 6">Ndbn-20m</strain>
    </source>
</reference>
<protein>
    <submittedName>
        <fullName evidence="5">Calcium-binding protein</fullName>
    </submittedName>
</protein>
<evidence type="ECO:0000256" key="3">
    <source>
        <dbReference type="PIRSR" id="PIRSR605511-2"/>
    </source>
</evidence>
<dbReference type="EMBL" id="NWUF01000055">
    <property type="protein sequence ID" value="PCE39651.1"/>
    <property type="molecule type" value="Genomic_DNA"/>
</dbReference>
<feature type="domain" description="SMP-30/Gluconolactonase/LRE-like region" evidence="4">
    <location>
        <begin position="79"/>
        <end position="318"/>
    </location>
</feature>
<feature type="binding site" evidence="3">
    <location>
        <position position="211"/>
    </location>
    <ligand>
        <name>a divalent metal cation</name>
        <dbReference type="ChEBI" id="CHEBI:60240"/>
    </ligand>
</feature>
<sequence length="351" mass="37414">MSKIRASGSSWSNGLTSNTHSFALSKPFWTASGAKCSKVVPSQVFGRQAQAVAAVVRQCHRREDSFMNVAFFGEHRLVVGESPIWDVDTQSLLAVDIVGKKVIEFDPSGIAFLKLDTPDIVVAATRDRTSRLMLVMGDGLFVQDEAAGTFEKIATLPQHEGARLNDAKIDRQGRFVAVGADAAMQKPLGVLFRVEHDGSVDMIADGFTLGNGPCWSPDGSKLYIADSVAKQIYAYDYPTSGPLGERSLFADTTDLGGIPDGATVSADGSLWVALCGAGKVVRYDPDGNIQQTIEMPTAWVSSVIFGGPALDRIYVTSLDPVVVGVPGDEHCGRLFVIEGEGATGIAEPRAF</sequence>
<comment type="caution">
    <text evidence="5">The sequence shown here is derived from an EMBL/GenBank/DDBJ whole genome shotgun (WGS) entry which is preliminary data.</text>
</comment>
<comment type="similarity">
    <text evidence="1">Belongs to the SMP-30/CGR1 family.</text>
</comment>
<evidence type="ECO:0000313" key="6">
    <source>
        <dbReference type="Proteomes" id="UP000218934"/>
    </source>
</evidence>
<dbReference type="PANTHER" id="PTHR10907:SF47">
    <property type="entry name" value="REGUCALCIN"/>
    <property type="match status" value="1"/>
</dbReference>
<organism evidence="5 6">
    <name type="scientific">Rhizorhabdus dicambivorans</name>
    <dbReference type="NCBI Taxonomy" id="1850238"/>
    <lineage>
        <taxon>Bacteria</taxon>
        <taxon>Pseudomonadati</taxon>
        <taxon>Pseudomonadota</taxon>
        <taxon>Alphaproteobacteria</taxon>
        <taxon>Sphingomonadales</taxon>
        <taxon>Sphingomonadaceae</taxon>
        <taxon>Rhizorhabdus</taxon>
    </lineage>
</organism>
<evidence type="ECO:0000259" key="4">
    <source>
        <dbReference type="Pfam" id="PF08450"/>
    </source>
</evidence>
<dbReference type="GO" id="GO:0019853">
    <property type="term" value="P:L-ascorbic acid biosynthetic process"/>
    <property type="evidence" value="ECO:0007669"/>
    <property type="project" value="TreeGrafter"/>
</dbReference>